<name>E8LU99_9VIBR</name>
<evidence type="ECO:0000313" key="2">
    <source>
        <dbReference type="Proteomes" id="UP000004371"/>
    </source>
</evidence>
<dbReference type="AlphaFoldDB" id="E8LU99"/>
<dbReference type="Pfam" id="PF11279">
    <property type="entry name" value="DUF3080"/>
    <property type="match status" value="1"/>
</dbReference>
<reference evidence="1 2" key="1">
    <citation type="journal article" date="2012" name="Int. J. Syst. Evol. Microbiol.">
        <title>Vibrio caribbeanicus sp. nov., isolated from the marine sponge Scleritoderma cyanea.</title>
        <authorList>
            <person name="Hoffmann M."/>
            <person name="Monday S.R."/>
            <person name="Allard M.W."/>
            <person name="Strain E.A."/>
            <person name="Whittaker P."/>
            <person name="Naum M."/>
            <person name="McCarthy P.J."/>
            <person name="Lopez J.V."/>
            <person name="Fischer M."/>
            <person name="Brown E.W."/>
        </authorList>
    </citation>
    <scope>NUCLEOTIDE SEQUENCE [LARGE SCALE GENOMIC DNA]</scope>
    <source>
        <strain evidence="1 2">LMG 20546</strain>
    </source>
</reference>
<gene>
    <name evidence="1" type="ORF">VIBR0546_21815</name>
</gene>
<protein>
    <submittedName>
        <fullName evidence="1">Uncharacterized protein</fullName>
    </submittedName>
</protein>
<accession>E8LU99</accession>
<comment type="caution">
    <text evidence="1">The sequence shown here is derived from an EMBL/GenBank/DDBJ whole genome shotgun (WGS) entry which is preliminary data.</text>
</comment>
<sequence length="315" mass="36102">MLLPILTACQADSPSGFFDDYLTRVARVQQASEVTQASDQFDNLPRKRELYVDIPLTSIGLLDSYQLRQCGLFNLIAERNSVLGKVADEFRNYDYQNALLDGLSRCLITDGIDTELRRKLLEIEQIKQPQLKLHQWNLIFASDAMQEQLQGSHWLQADLGQTVTEVNQALATVNAAFSQYGIPTAEVQEVLEKKPIIGDLNYSLVMATRKLNRVTQQLNDNDHTIICGSNRDTTKYKYLNNVFEQMYVGKVQPYMAELDSYYQTLSPNLTLLAPQPDTHNYVYPLESNHQAFRLAIRRHVDYWQALFKRCGRKIG</sequence>
<keyword evidence="2" id="KW-1185">Reference proteome</keyword>
<proteinExistence type="predicted"/>
<dbReference type="InterPro" id="IPR021431">
    <property type="entry name" value="DUF3080"/>
</dbReference>
<dbReference type="STRING" id="945543.VIBR0546_21815"/>
<dbReference type="eggNOG" id="ENOG502ZCJH">
    <property type="taxonomic scope" value="Bacteria"/>
</dbReference>
<dbReference type="Proteomes" id="UP000004371">
    <property type="component" value="Unassembled WGS sequence"/>
</dbReference>
<dbReference type="EMBL" id="AEVS01000062">
    <property type="protein sequence ID" value="EGA65764.1"/>
    <property type="molecule type" value="Genomic_DNA"/>
</dbReference>
<organism evidence="1 2">
    <name type="scientific">Vibrio brasiliensis LMG 20546</name>
    <dbReference type="NCBI Taxonomy" id="945543"/>
    <lineage>
        <taxon>Bacteria</taxon>
        <taxon>Pseudomonadati</taxon>
        <taxon>Pseudomonadota</taxon>
        <taxon>Gammaproteobacteria</taxon>
        <taxon>Vibrionales</taxon>
        <taxon>Vibrionaceae</taxon>
        <taxon>Vibrio</taxon>
        <taxon>Vibrio oreintalis group</taxon>
    </lineage>
</organism>
<evidence type="ECO:0000313" key="1">
    <source>
        <dbReference type="EMBL" id="EGA65764.1"/>
    </source>
</evidence>